<protein>
    <submittedName>
        <fullName evidence="1">Uncharacterized protein</fullName>
    </submittedName>
</protein>
<dbReference type="EMBL" id="VHII01000008">
    <property type="protein sequence ID" value="KAF1387248.1"/>
    <property type="molecule type" value="Genomic_DNA"/>
</dbReference>
<keyword evidence="2" id="KW-1185">Reference proteome</keyword>
<sequence length="77" mass="8852">MKTHRAPAAERLIWNRTVRQKNTCVRTPDSDTCYSPSLCIVLCLLKDLQDVPLSAKQKLCIHVFRIGIGFILSLYEY</sequence>
<evidence type="ECO:0000313" key="1">
    <source>
        <dbReference type="EMBL" id="KAF1387248.1"/>
    </source>
</evidence>
<evidence type="ECO:0000313" key="2">
    <source>
        <dbReference type="Proteomes" id="UP000465112"/>
    </source>
</evidence>
<accession>A0A6A5F643</accession>
<gene>
    <name evidence="1" type="ORF">PFLUV_G00103400</name>
</gene>
<proteinExistence type="predicted"/>
<organism evidence="1 2">
    <name type="scientific">Perca fluviatilis</name>
    <name type="common">European perch</name>
    <dbReference type="NCBI Taxonomy" id="8168"/>
    <lineage>
        <taxon>Eukaryota</taxon>
        <taxon>Metazoa</taxon>
        <taxon>Chordata</taxon>
        <taxon>Craniata</taxon>
        <taxon>Vertebrata</taxon>
        <taxon>Euteleostomi</taxon>
        <taxon>Actinopterygii</taxon>
        <taxon>Neopterygii</taxon>
        <taxon>Teleostei</taxon>
        <taxon>Neoteleostei</taxon>
        <taxon>Acanthomorphata</taxon>
        <taxon>Eupercaria</taxon>
        <taxon>Perciformes</taxon>
        <taxon>Percoidei</taxon>
        <taxon>Percidae</taxon>
        <taxon>Percinae</taxon>
        <taxon>Perca</taxon>
    </lineage>
</organism>
<reference evidence="1 2" key="1">
    <citation type="submission" date="2019-06" db="EMBL/GenBank/DDBJ databases">
        <title>A chromosome-scale genome assembly of the European perch, Perca fluviatilis.</title>
        <authorList>
            <person name="Roques C."/>
            <person name="Zahm M."/>
            <person name="Cabau C."/>
            <person name="Klopp C."/>
            <person name="Bouchez O."/>
            <person name="Donnadieu C."/>
            <person name="Kuhl H."/>
            <person name="Gislard M."/>
            <person name="Guendouz S."/>
            <person name="Journot L."/>
            <person name="Haffray P."/>
            <person name="Bestin A."/>
            <person name="Morvezen R."/>
            <person name="Feron R."/>
            <person name="Wen M."/>
            <person name="Jouanno E."/>
            <person name="Herpin A."/>
            <person name="Schartl M."/>
            <person name="Postlethwait J."/>
            <person name="Schaerlinger B."/>
            <person name="Chardard D."/>
            <person name="Lecocq T."/>
            <person name="Poncet C."/>
            <person name="Jaffrelo L."/>
            <person name="Lampietro C."/>
            <person name="Guiguen Y."/>
        </authorList>
    </citation>
    <scope>NUCLEOTIDE SEQUENCE [LARGE SCALE GENOMIC DNA]</scope>
    <source>
        <tissue evidence="1">Blood</tissue>
    </source>
</reference>
<name>A0A6A5F643_PERFL</name>
<comment type="caution">
    <text evidence="1">The sequence shown here is derived from an EMBL/GenBank/DDBJ whole genome shotgun (WGS) entry which is preliminary data.</text>
</comment>
<dbReference type="Proteomes" id="UP000465112">
    <property type="component" value="Chromosome 8"/>
</dbReference>
<dbReference type="AlphaFoldDB" id="A0A6A5F643"/>